<proteinExistence type="predicted"/>
<dbReference type="OrthoDB" id="9884302at2"/>
<comment type="caution">
    <text evidence="1">The sequence shown here is derived from an EMBL/GenBank/DDBJ whole genome shotgun (WGS) entry which is preliminary data.</text>
</comment>
<dbReference type="EMBL" id="QTJR01000002">
    <property type="protein sequence ID" value="RDY68695.1"/>
    <property type="molecule type" value="Genomic_DNA"/>
</dbReference>
<accession>A0A3D8VH81</accession>
<evidence type="ECO:0000313" key="1">
    <source>
        <dbReference type="EMBL" id="RDY68695.1"/>
    </source>
</evidence>
<organism evidence="1 2">
    <name type="scientific">Lysobacter soli</name>
    <dbReference type="NCBI Taxonomy" id="453783"/>
    <lineage>
        <taxon>Bacteria</taxon>
        <taxon>Pseudomonadati</taxon>
        <taxon>Pseudomonadota</taxon>
        <taxon>Gammaproteobacteria</taxon>
        <taxon>Lysobacterales</taxon>
        <taxon>Lysobacteraceae</taxon>
        <taxon>Lysobacter</taxon>
    </lineage>
</organism>
<dbReference type="AlphaFoldDB" id="A0A3D8VH81"/>
<keyword evidence="2" id="KW-1185">Reference proteome</keyword>
<name>A0A3D8VH81_9GAMM</name>
<reference evidence="1 2" key="1">
    <citation type="submission" date="2018-08" db="EMBL/GenBank/DDBJ databases">
        <title>Lysobacter soli KCTC 22011, whole genome shotgun sequence.</title>
        <authorList>
            <person name="Zhang X."/>
            <person name="Feng G."/>
            <person name="Zhu H."/>
        </authorList>
    </citation>
    <scope>NUCLEOTIDE SEQUENCE [LARGE SCALE GENOMIC DNA]</scope>
    <source>
        <strain evidence="1 2">KCTC 22011</strain>
    </source>
</reference>
<evidence type="ECO:0000313" key="2">
    <source>
        <dbReference type="Proteomes" id="UP000256829"/>
    </source>
</evidence>
<sequence>MKKQITALESAVVLHSAQILAMECLLRAMIVTHPNRAQLKDAFQRIAAELEQRLADAGFENGLPVDSARTLVEPFHSRTDDWITWVDLIAAE</sequence>
<gene>
    <name evidence="1" type="ORF">DX912_04120</name>
</gene>
<dbReference type="Proteomes" id="UP000256829">
    <property type="component" value="Unassembled WGS sequence"/>
</dbReference>
<protein>
    <submittedName>
        <fullName evidence="1">Uncharacterized protein</fullName>
    </submittedName>
</protein>
<dbReference type="RefSeq" id="WP_115841209.1">
    <property type="nucleotide sequence ID" value="NZ_CP046603.1"/>
</dbReference>